<evidence type="ECO:0000256" key="12">
    <source>
        <dbReference type="SAM" id="Phobius"/>
    </source>
</evidence>
<dbReference type="CDD" id="cd00075">
    <property type="entry name" value="HATPase"/>
    <property type="match status" value="1"/>
</dbReference>
<evidence type="ECO:0000256" key="5">
    <source>
        <dbReference type="ARBA" id="ARBA00022553"/>
    </source>
</evidence>
<dbReference type="PANTHER" id="PTHR45453:SF1">
    <property type="entry name" value="PHOSPHATE REGULON SENSOR PROTEIN PHOR"/>
    <property type="match status" value="1"/>
</dbReference>
<evidence type="ECO:0000313" key="15">
    <source>
        <dbReference type="EMBL" id="VAX00324.1"/>
    </source>
</evidence>
<dbReference type="GO" id="GO:0016036">
    <property type="term" value="P:cellular response to phosphate starvation"/>
    <property type="evidence" value="ECO:0007669"/>
    <property type="project" value="TreeGrafter"/>
</dbReference>
<dbReference type="InterPro" id="IPR004358">
    <property type="entry name" value="Sig_transdc_His_kin-like_C"/>
</dbReference>
<proteinExistence type="predicted"/>
<evidence type="ECO:0000256" key="11">
    <source>
        <dbReference type="ARBA" id="ARBA00023136"/>
    </source>
</evidence>
<dbReference type="Pfam" id="PF02518">
    <property type="entry name" value="HATPase_c"/>
    <property type="match status" value="1"/>
</dbReference>
<evidence type="ECO:0000256" key="8">
    <source>
        <dbReference type="ARBA" id="ARBA00022777"/>
    </source>
</evidence>
<feature type="transmembrane region" description="Helical" evidence="12">
    <location>
        <begin position="189"/>
        <end position="208"/>
    </location>
</feature>
<dbReference type="Pfam" id="PF00672">
    <property type="entry name" value="HAMP"/>
    <property type="match status" value="1"/>
</dbReference>
<keyword evidence="12" id="KW-1133">Transmembrane helix</keyword>
<dbReference type="Pfam" id="PF00512">
    <property type="entry name" value="HisKA"/>
    <property type="match status" value="1"/>
</dbReference>
<evidence type="ECO:0000256" key="6">
    <source>
        <dbReference type="ARBA" id="ARBA00022679"/>
    </source>
</evidence>
<evidence type="ECO:0000256" key="9">
    <source>
        <dbReference type="ARBA" id="ARBA00022840"/>
    </source>
</evidence>
<keyword evidence="6" id="KW-0808">Transferase</keyword>
<dbReference type="InterPro" id="IPR003594">
    <property type="entry name" value="HATPase_dom"/>
</dbReference>
<accession>A0A3B1AKD5</accession>
<dbReference type="PROSITE" id="PS50885">
    <property type="entry name" value="HAMP"/>
    <property type="match status" value="1"/>
</dbReference>
<evidence type="ECO:0000256" key="3">
    <source>
        <dbReference type="ARBA" id="ARBA00012438"/>
    </source>
</evidence>
<evidence type="ECO:0000259" key="14">
    <source>
        <dbReference type="PROSITE" id="PS50885"/>
    </source>
</evidence>
<dbReference type="FunFam" id="1.10.287.130:FF:000008">
    <property type="entry name" value="Two-component sensor histidine kinase"/>
    <property type="match status" value="1"/>
</dbReference>
<evidence type="ECO:0000256" key="10">
    <source>
        <dbReference type="ARBA" id="ARBA00023012"/>
    </source>
</evidence>
<dbReference type="SMART" id="SM00387">
    <property type="entry name" value="HATPase_c"/>
    <property type="match status" value="1"/>
</dbReference>
<dbReference type="FunFam" id="3.30.565.10:FF:000006">
    <property type="entry name" value="Sensor histidine kinase WalK"/>
    <property type="match status" value="1"/>
</dbReference>
<organism evidence="15">
    <name type="scientific">hydrothermal vent metagenome</name>
    <dbReference type="NCBI Taxonomy" id="652676"/>
    <lineage>
        <taxon>unclassified sequences</taxon>
        <taxon>metagenomes</taxon>
        <taxon>ecological metagenomes</taxon>
    </lineage>
</organism>
<keyword evidence="7" id="KW-0547">Nucleotide-binding</keyword>
<dbReference type="AlphaFoldDB" id="A0A3B1AKD5"/>
<keyword evidence="5" id="KW-0597">Phosphoprotein</keyword>
<dbReference type="EC" id="2.7.13.3" evidence="3"/>
<keyword evidence="11 12" id="KW-0472">Membrane</keyword>
<keyword evidence="4" id="KW-1003">Cell membrane</keyword>
<dbReference type="PANTHER" id="PTHR45453">
    <property type="entry name" value="PHOSPHATE REGULON SENSOR PROTEIN PHOR"/>
    <property type="match status" value="1"/>
</dbReference>
<gene>
    <name evidence="15" type="ORF">MNBD_GAMMA19-1319</name>
</gene>
<dbReference type="SMART" id="SM00388">
    <property type="entry name" value="HisKA"/>
    <property type="match status" value="1"/>
</dbReference>
<dbReference type="InterPro" id="IPR036890">
    <property type="entry name" value="HATPase_C_sf"/>
</dbReference>
<evidence type="ECO:0000256" key="2">
    <source>
        <dbReference type="ARBA" id="ARBA00004236"/>
    </source>
</evidence>
<dbReference type="InterPro" id="IPR005467">
    <property type="entry name" value="His_kinase_dom"/>
</dbReference>
<dbReference type="EMBL" id="UOFV01000206">
    <property type="protein sequence ID" value="VAX00324.1"/>
    <property type="molecule type" value="Genomic_DNA"/>
</dbReference>
<dbReference type="GO" id="GO:0005886">
    <property type="term" value="C:plasma membrane"/>
    <property type="evidence" value="ECO:0007669"/>
    <property type="project" value="UniProtKB-SubCell"/>
</dbReference>
<dbReference type="Gene3D" id="6.10.340.10">
    <property type="match status" value="1"/>
</dbReference>
<dbReference type="PRINTS" id="PR00344">
    <property type="entry name" value="BCTRLSENSOR"/>
</dbReference>
<dbReference type="GO" id="GO:0005524">
    <property type="term" value="F:ATP binding"/>
    <property type="evidence" value="ECO:0007669"/>
    <property type="project" value="UniProtKB-KW"/>
</dbReference>
<reference evidence="15" key="1">
    <citation type="submission" date="2018-06" db="EMBL/GenBank/DDBJ databases">
        <authorList>
            <person name="Zhirakovskaya E."/>
        </authorList>
    </citation>
    <scope>NUCLEOTIDE SEQUENCE</scope>
</reference>
<comment type="subcellular location">
    <subcellularLocation>
        <location evidence="2">Cell membrane</location>
    </subcellularLocation>
</comment>
<sequence length="505" mass="56418">MFRTLYSRIAAVLFTLVLLIGYVVYSMVLYSSEMYQQELTQKLNAALAKHIVDEETLLTEQRVNQKALKSLFHWLMVINPSIELYLLNASGEILAFSAPEGHVKRQQVSLAPIKKFLSGTEEYPLTGDDPRATDNQHSRQKVFSAAVIPGDTADKPAGYLYVILEGEAFDSITDRVKGSYILRFTTTGLGASLLLALAAGLTAFALLTSRLRTLTRIMSTYGTATKHASTDHANERYPVSTTSTDEIDQLGINFNQMADRIDQQLKELAQNDAKRREMVANVSHDLRTPLTSLHGYLETLLLKDDTLSKQERRQYLQVATAQSTRLRQLIEELFELAKLDSSETVLNIEPFSLAELAHDIMHKFKLEAEKRNISIQTSFVNDLPFAYGDIGLIQRVLDNLIENALRYTPTGGRITLSLTTACDNIMIKVADTGQGIPENEIDHIFDRFYRLEKNRTASDTNAGLGLSIAKRIIDLHGSTIQAASKLDQGTTFSFALPTYQLRSIS</sequence>
<evidence type="ECO:0000256" key="1">
    <source>
        <dbReference type="ARBA" id="ARBA00000085"/>
    </source>
</evidence>
<dbReference type="SUPFAM" id="SSF55874">
    <property type="entry name" value="ATPase domain of HSP90 chaperone/DNA topoisomerase II/histidine kinase"/>
    <property type="match status" value="1"/>
</dbReference>
<dbReference type="Gene3D" id="3.30.565.10">
    <property type="entry name" value="Histidine kinase-like ATPase, C-terminal domain"/>
    <property type="match status" value="1"/>
</dbReference>
<evidence type="ECO:0000256" key="4">
    <source>
        <dbReference type="ARBA" id="ARBA00022475"/>
    </source>
</evidence>
<evidence type="ECO:0000256" key="7">
    <source>
        <dbReference type="ARBA" id="ARBA00022741"/>
    </source>
</evidence>
<keyword evidence="12" id="KW-0812">Transmembrane</keyword>
<dbReference type="InterPro" id="IPR036097">
    <property type="entry name" value="HisK_dim/P_sf"/>
</dbReference>
<keyword evidence="9" id="KW-0067">ATP-binding</keyword>
<comment type="catalytic activity">
    <reaction evidence="1">
        <text>ATP + protein L-histidine = ADP + protein N-phospho-L-histidine.</text>
        <dbReference type="EC" id="2.7.13.3"/>
    </reaction>
</comment>
<dbReference type="InterPro" id="IPR003660">
    <property type="entry name" value="HAMP_dom"/>
</dbReference>
<dbReference type="PROSITE" id="PS50109">
    <property type="entry name" value="HIS_KIN"/>
    <property type="match status" value="1"/>
</dbReference>
<dbReference type="Gene3D" id="1.10.287.130">
    <property type="match status" value="1"/>
</dbReference>
<protein>
    <recommendedName>
        <fullName evidence="3">histidine kinase</fullName>
        <ecNumber evidence="3">2.7.13.3</ecNumber>
    </recommendedName>
</protein>
<dbReference type="SMART" id="SM00304">
    <property type="entry name" value="HAMP"/>
    <property type="match status" value="1"/>
</dbReference>
<keyword evidence="8 15" id="KW-0418">Kinase</keyword>
<dbReference type="CDD" id="cd00082">
    <property type="entry name" value="HisKA"/>
    <property type="match status" value="1"/>
</dbReference>
<dbReference type="GO" id="GO:0004721">
    <property type="term" value="F:phosphoprotein phosphatase activity"/>
    <property type="evidence" value="ECO:0007669"/>
    <property type="project" value="TreeGrafter"/>
</dbReference>
<evidence type="ECO:0000259" key="13">
    <source>
        <dbReference type="PROSITE" id="PS50109"/>
    </source>
</evidence>
<dbReference type="GO" id="GO:0000155">
    <property type="term" value="F:phosphorelay sensor kinase activity"/>
    <property type="evidence" value="ECO:0007669"/>
    <property type="project" value="InterPro"/>
</dbReference>
<dbReference type="SUPFAM" id="SSF47384">
    <property type="entry name" value="Homodimeric domain of signal transducing histidine kinase"/>
    <property type="match status" value="1"/>
</dbReference>
<dbReference type="CDD" id="cd06225">
    <property type="entry name" value="HAMP"/>
    <property type="match status" value="1"/>
</dbReference>
<feature type="domain" description="HAMP" evidence="14">
    <location>
        <begin position="212"/>
        <end position="266"/>
    </location>
</feature>
<keyword evidence="10" id="KW-0902">Two-component regulatory system</keyword>
<dbReference type="InterPro" id="IPR050351">
    <property type="entry name" value="BphY/WalK/GraS-like"/>
</dbReference>
<feature type="domain" description="Histidine kinase" evidence="13">
    <location>
        <begin position="281"/>
        <end position="500"/>
    </location>
</feature>
<dbReference type="InterPro" id="IPR003661">
    <property type="entry name" value="HisK_dim/P_dom"/>
</dbReference>
<name>A0A3B1AKD5_9ZZZZ</name>